<dbReference type="Proteomes" id="UP000295985">
    <property type="component" value="Unassembled WGS sequence"/>
</dbReference>
<dbReference type="Proteomes" id="UP000303847">
    <property type="component" value="Chromosome"/>
</dbReference>
<reference evidence="3 5" key="2">
    <citation type="submission" date="2018-11" db="EMBL/GenBank/DDBJ databases">
        <title>Genome sequences of Brenneria nigrifluens and Brenneria rubrifaciens.</title>
        <authorList>
            <person name="Poret-Peterson A.T."/>
            <person name="McClean A.E."/>
            <person name="Kluepfel D.A."/>
        </authorList>
    </citation>
    <scope>NUCLEOTIDE SEQUENCE [LARGE SCALE GENOMIC DNA]</scope>
    <source>
        <strain evidence="3 5">ATCC 13028</strain>
    </source>
</reference>
<proteinExistence type="predicted"/>
<keyword evidence="5" id="KW-1185">Reference proteome</keyword>
<evidence type="ECO:0000313" key="4">
    <source>
        <dbReference type="Proteomes" id="UP000295985"/>
    </source>
</evidence>
<name>A0A2U1UIE9_9GAMM</name>
<evidence type="ECO:0000313" key="2">
    <source>
        <dbReference type="EMBL" id="PWC21440.1"/>
    </source>
</evidence>
<accession>A0A2U1UIE9</accession>
<dbReference type="OrthoDB" id="9885819at2"/>
<evidence type="ECO:0000256" key="1">
    <source>
        <dbReference type="SAM" id="MobiDB-lite"/>
    </source>
</evidence>
<evidence type="ECO:0000313" key="5">
    <source>
        <dbReference type="Proteomes" id="UP000303847"/>
    </source>
</evidence>
<dbReference type="AlphaFoldDB" id="A0A2U1UIE9"/>
<sequence>MDAAKASAASGTRHWRSVRKTLSLKAPRSGIMNRQKTRVPRATATEPPLVVRSPMQREKYDINAHETFSHDYILPFDYLP</sequence>
<organism evidence="2 4">
    <name type="scientific">Brenneria nigrifluens DSM 30175 = ATCC 13028</name>
    <dbReference type="NCBI Taxonomy" id="1121120"/>
    <lineage>
        <taxon>Bacteria</taxon>
        <taxon>Pseudomonadati</taxon>
        <taxon>Pseudomonadota</taxon>
        <taxon>Gammaproteobacteria</taxon>
        <taxon>Enterobacterales</taxon>
        <taxon>Pectobacteriaceae</taxon>
        <taxon>Brenneria</taxon>
    </lineage>
</organism>
<reference evidence="2 4" key="1">
    <citation type="submission" date="2018-04" db="EMBL/GenBank/DDBJ databases">
        <title>Brenneria corticis sp.nov.</title>
        <authorList>
            <person name="Li Y."/>
        </authorList>
    </citation>
    <scope>NUCLEOTIDE SEQUENCE [LARGE SCALE GENOMIC DNA]</scope>
    <source>
        <strain evidence="2 4">LMG 2694</strain>
    </source>
</reference>
<feature type="region of interest" description="Disordered" evidence="1">
    <location>
        <begin position="1"/>
        <end position="46"/>
    </location>
</feature>
<evidence type="ECO:0000313" key="3">
    <source>
        <dbReference type="EMBL" id="QCR04378.1"/>
    </source>
</evidence>
<gene>
    <name evidence="2" type="ORF">DDT54_19070</name>
    <name evidence="3" type="ORF">EH206_09440</name>
</gene>
<dbReference type="EMBL" id="CP034036">
    <property type="protein sequence ID" value="QCR04378.1"/>
    <property type="molecule type" value="Genomic_DNA"/>
</dbReference>
<dbReference type="EMBL" id="QDKK01000038">
    <property type="protein sequence ID" value="PWC21440.1"/>
    <property type="molecule type" value="Genomic_DNA"/>
</dbReference>
<protein>
    <submittedName>
        <fullName evidence="2">Uncharacterized protein</fullName>
    </submittedName>
</protein>